<keyword evidence="3" id="KW-1185">Reference proteome</keyword>
<sequence>MWKWRLTAVGMNLLLGVPGLVPVWLLWYYVSNGPLAELGWTSREANENDGMLLWLVIVVPVVVVSAVIWWLVNEPVRRRAGLAPRAYWTAGALLTLVPTGVLVVGSV</sequence>
<comment type="caution">
    <text evidence="2">The sequence shown here is derived from an EMBL/GenBank/DDBJ whole genome shotgun (WGS) entry which is preliminary data.</text>
</comment>
<evidence type="ECO:0000313" key="3">
    <source>
        <dbReference type="Proteomes" id="UP001595908"/>
    </source>
</evidence>
<evidence type="ECO:0000256" key="1">
    <source>
        <dbReference type="SAM" id="Phobius"/>
    </source>
</evidence>
<dbReference type="EMBL" id="JBHSJE010000007">
    <property type="protein sequence ID" value="MFC4981528.1"/>
    <property type="molecule type" value="Genomic_DNA"/>
</dbReference>
<dbReference type="GeneID" id="31236936"/>
<feature type="transmembrane region" description="Helical" evidence="1">
    <location>
        <begin position="84"/>
        <end position="104"/>
    </location>
</feature>
<dbReference type="RefSeq" id="WP_106972851.1">
    <property type="nucleotide sequence ID" value="NZ_JBFAGR010000007.1"/>
</dbReference>
<gene>
    <name evidence="2" type="ORF">ACFPL4_24750</name>
</gene>
<organism evidence="2 3">
    <name type="scientific">Streptomyces atroolivaceus</name>
    <dbReference type="NCBI Taxonomy" id="66869"/>
    <lineage>
        <taxon>Bacteria</taxon>
        <taxon>Bacillati</taxon>
        <taxon>Actinomycetota</taxon>
        <taxon>Actinomycetes</taxon>
        <taxon>Kitasatosporales</taxon>
        <taxon>Streptomycetaceae</taxon>
        <taxon>Streptomyces</taxon>
    </lineage>
</organism>
<keyword evidence="1" id="KW-1133">Transmembrane helix</keyword>
<feature type="transmembrane region" description="Helical" evidence="1">
    <location>
        <begin position="51"/>
        <end position="72"/>
    </location>
</feature>
<keyword evidence="1" id="KW-0812">Transmembrane</keyword>
<feature type="transmembrane region" description="Helical" evidence="1">
    <location>
        <begin position="12"/>
        <end position="31"/>
    </location>
</feature>
<evidence type="ECO:0008006" key="4">
    <source>
        <dbReference type="Google" id="ProtNLM"/>
    </source>
</evidence>
<name>A0ABV9VD35_STRAZ</name>
<proteinExistence type="predicted"/>
<evidence type="ECO:0000313" key="2">
    <source>
        <dbReference type="EMBL" id="MFC4981528.1"/>
    </source>
</evidence>
<accession>A0ABV9VD35</accession>
<dbReference type="Proteomes" id="UP001595908">
    <property type="component" value="Unassembled WGS sequence"/>
</dbReference>
<reference evidence="3" key="1">
    <citation type="journal article" date="2019" name="Int. J. Syst. Evol. Microbiol.">
        <title>The Global Catalogue of Microorganisms (GCM) 10K type strain sequencing project: providing services to taxonomists for standard genome sequencing and annotation.</title>
        <authorList>
            <consortium name="The Broad Institute Genomics Platform"/>
            <consortium name="The Broad Institute Genome Sequencing Center for Infectious Disease"/>
            <person name="Wu L."/>
            <person name="Ma J."/>
        </authorList>
    </citation>
    <scope>NUCLEOTIDE SEQUENCE [LARGE SCALE GENOMIC DNA]</scope>
    <source>
        <strain evidence="3">ICMP 257</strain>
    </source>
</reference>
<keyword evidence="1" id="KW-0472">Membrane</keyword>
<protein>
    <recommendedName>
        <fullName evidence="4">Integral membrane protein</fullName>
    </recommendedName>
</protein>